<evidence type="ECO:0000313" key="2">
    <source>
        <dbReference type="Proteomes" id="UP000077255"/>
    </source>
</evidence>
<evidence type="ECO:0000313" key="1">
    <source>
        <dbReference type="EMBL" id="AND68840.1"/>
    </source>
</evidence>
<dbReference type="Gene3D" id="3.40.50.1820">
    <property type="entry name" value="alpha/beta hydrolase"/>
    <property type="match status" value="1"/>
</dbReference>
<name>A0A160MZR6_9GAMM</name>
<organism evidence="1 2">
    <name type="scientific">Dyella thiooxydans</name>
    <dbReference type="NCBI Taxonomy" id="445710"/>
    <lineage>
        <taxon>Bacteria</taxon>
        <taxon>Pseudomonadati</taxon>
        <taxon>Pseudomonadota</taxon>
        <taxon>Gammaproteobacteria</taxon>
        <taxon>Lysobacterales</taxon>
        <taxon>Rhodanobacteraceae</taxon>
        <taxon>Dyella</taxon>
    </lineage>
</organism>
<protein>
    <recommendedName>
        <fullName evidence="3">AB hydrolase-1 domain-containing protein</fullName>
    </recommendedName>
</protein>
<dbReference type="AlphaFoldDB" id="A0A160MZR6"/>
<dbReference type="SUPFAM" id="SSF53474">
    <property type="entry name" value="alpha/beta-Hydrolases"/>
    <property type="match status" value="1"/>
</dbReference>
<dbReference type="Pfam" id="PF00756">
    <property type="entry name" value="Esterase"/>
    <property type="match status" value="1"/>
</dbReference>
<reference evidence="1 2" key="1">
    <citation type="submission" date="2016-02" db="EMBL/GenBank/DDBJ databases">
        <title>Complete genome sequencing and analysis of ATSB10, Dyella thiooxydans isolated from rhizosphere soil of sunflower (Helianthus annuus L.).</title>
        <authorList>
            <person name="Lee Y."/>
            <person name="Hwangbo K."/>
            <person name="Chung H."/>
            <person name="Yoo J."/>
            <person name="Kim K.Y."/>
            <person name="Sa T.M."/>
            <person name="Um Y."/>
            <person name="Madhaiyan M."/>
        </authorList>
    </citation>
    <scope>NUCLEOTIDE SEQUENCE [LARGE SCALE GENOMIC DNA]</scope>
    <source>
        <strain evidence="1 2">ATSB10</strain>
    </source>
</reference>
<dbReference type="PATRIC" id="fig|445710.3.peg.1382"/>
<dbReference type="EMBL" id="CP014841">
    <property type="protein sequence ID" value="AND68840.1"/>
    <property type="molecule type" value="Genomic_DNA"/>
</dbReference>
<dbReference type="STRING" id="445710.ATSB10_13860"/>
<keyword evidence="2" id="KW-1185">Reference proteome</keyword>
<proteinExistence type="predicted"/>
<evidence type="ECO:0008006" key="3">
    <source>
        <dbReference type="Google" id="ProtNLM"/>
    </source>
</evidence>
<dbReference type="InterPro" id="IPR000801">
    <property type="entry name" value="Esterase-like"/>
</dbReference>
<dbReference type="KEGG" id="dtx:ATSB10_13860"/>
<dbReference type="OrthoDB" id="5431193at2"/>
<sequence>MPRRLACQLAVLIVSIILLCGCASTGDPRRPIPSRLMPSGAHATQLVVVLPGRGDSIDALLRHRVAELVQRRWPDADVLLTGLTLPYYRAGEAIPRLDQQIVRPALGRYRRVWLVGISLGGLGALLYDQAHPGVVHGLLLLSPYLGDAPIHREIVAAGGLTSWKPGPVRPVGPQTFQRELWRSLQQWRQRPGRTATTWLAYGDHERFRAPIELMSPLLTPDHVVMLPGHHDWTLWSTALPMLLERAGASP</sequence>
<dbReference type="RefSeq" id="WP_063671508.1">
    <property type="nucleotide sequence ID" value="NZ_CP014841.1"/>
</dbReference>
<dbReference type="Proteomes" id="UP000077255">
    <property type="component" value="Chromosome"/>
</dbReference>
<dbReference type="InterPro" id="IPR029058">
    <property type="entry name" value="AB_hydrolase_fold"/>
</dbReference>
<accession>A0A160MZR6</accession>
<gene>
    <name evidence="1" type="ORF">ATSB10_13860</name>
</gene>
<dbReference type="PROSITE" id="PS51257">
    <property type="entry name" value="PROKAR_LIPOPROTEIN"/>
    <property type="match status" value="1"/>
</dbReference>